<evidence type="ECO:0000256" key="2">
    <source>
        <dbReference type="ARBA" id="ARBA00023015"/>
    </source>
</evidence>
<dbReference type="PROSITE" id="PS51032">
    <property type="entry name" value="AP2_ERF"/>
    <property type="match status" value="1"/>
</dbReference>
<dbReference type="KEGG" id="zju:107420677"/>
<evidence type="ECO:0000256" key="6">
    <source>
        <dbReference type="ARBA" id="ARBA00023242"/>
    </source>
</evidence>
<keyword evidence="10" id="KW-1185">Reference proteome</keyword>
<keyword evidence="2" id="KW-0805">Transcription regulation</keyword>
<accession>A0A6P4AAL3</accession>
<organism evidence="10 11">
    <name type="scientific">Ziziphus jujuba</name>
    <name type="common">Chinese jujube</name>
    <name type="synonym">Ziziphus sativa</name>
    <dbReference type="NCBI Taxonomy" id="326968"/>
    <lineage>
        <taxon>Eukaryota</taxon>
        <taxon>Viridiplantae</taxon>
        <taxon>Streptophyta</taxon>
        <taxon>Embryophyta</taxon>
        <taxon>Tracheophyta</taxon>
        <taxon>Spermatophyta</taxon>
        <taxon>Magnoliopsida</taxon>
        <taxon>eudicotyledons</taxon>
        <taxon>Gunneridae</taxon>
        <taxon>Pentapetalae</taxon>
        <taxon>rosids</taxon>
        <taxon>fabids</taxon>
        <taxon>Rosales</taxon>
        <taxon>Rhamnaceae</taxon>
        <taxon>Paliureae</taxon>
        <taxon>Ziziphus</taxon>
    </lineage>
</organism>
<proteinExistence type="inferred from homology"/>
<dbReference type="InterPro" id="IPR051032">
    <property type="entry name" value="AP2/ERF_TF_ERF_subfamily"/>
</dbReference>
<dbReference type="GO" id="GO:0003700">
    <property type="term" value="F:DNA-binding transcription factor activity"/>
    <property type="evidence" value="ECO:0007669"/>
    <property type="project" value="InterPro"/>
</dbReference>
<keyword evidence="4" id="KW-0010">Activator</keyword>
<dbReference type="PANTHER" id="PTHR31985:SF259">
    <property type="entry name" value="DEHYDRATION-RESPONSIVE ELEMENT-BINDING PROTEIN 3"/>
    <property type="match status" value="1"/>
</dbReference>
<evidence type="ECO:0000256" key="5">
    <source>
        <dbReference type="ARBA" id="ARBA00023163"/>
    </source>
</evidence>
<sequence>MSTEAQSSETESSSSNSSSSSSPPSPSSAGSGSTHSLSNIKSQQSSHDEEPNKKIKRIRDSSKHPVYRGVRMRNWGKWVSEIREPRKKSRIWLGTFPTPEMAARAHDVAALSIKGNSAILNFPHLVDLLPRPVSLSPRDIQAAATKAAQMHKFDSPPSLSSSTLSSSSSSLSSLVSAIDLGTESDELSEIVKLPSLGTSYESSELSNEFVFVDSEDGWVYPPPWMQNVENCCSYVGNELGVTESSVISSSFGSLFWDN</sequence>
<dbReference type="InterPro" id="IPR036955">
    <property type="entry name" value="AP2/ERF_dom_sf"/>
</dbReference>
<evidence type="ECO:0000259" key="9">
    <source>
        <dbReference type="PROSITE" id="PS51032"/>
    </source>
</evidence>
<reference evidence="11" key="1">
    <citation type="submission" date="2025-08" db="UniProtKB">
        <authorList>
            <consortium name="RefSeq"/>
        </authorList>
    </citation>
    <scope>IDENTIFICATION</scope>
    <source>
        <tissue evidence="11">Seedling</tissue>
    </source>
</reference>
<comment type="similarity">
    <text evidence="7">Belongs to the AP2/ERF transcription factor family. ERF subfamily.</text>
</comment>
<dbReference type="InterPro" id="IPR001471">
    <property type="entry name" value="AP2/ERF_dom"/>
</dbReference>
<dbReference type="GO" id="GO:0003677">
    <property type="term" value="F:DNA binding"/>
    <property type="evidence" value="ECO:0007669"/>
    <property type="project" value="UniProtKB-KW"/>
</dbReference>
<feature type="compositionally biased region" description="Basic and acidic residues" evidence="8">
    <location>
        <begin position="46"/>
        <end position="63"/>
    </location>
</feature>
<dbReference type="Pfam" id="PF00847">
    <property type="entry name" value="AP2"/>
    <property type="match status" value="1"/>
</dbReference>
<evidence type="ECO:0000256" key="7">
    <source>
        <dbReference type="ARBA" id="ARBA00024343"/>
    </source>
</evidence>
<evidence type="ECO:0000313" key="10">
    <source>
        <dbReference type="Proteomes" id="UP001652623"/>
    </source>
</evidence>
<dbReference type="PANTHER" id="PTHR31985">
    <property type="entry name" value="ETHYLENE-RESPONSIVE TRANSCRIPTION FACTOR ERF042-RELATED"/>
    <property type="match status" value="1"/>
</dbReference>
<evidence type="ECO:0000256" key="1">
    <source>
        <dbReference type="ARBA" id="ARBA00004123"/>
    </source>
</evidence>
<dbReference type="Gene3D" id="3.30.730.10">
    <property type="entry name" value="AP2/ERF domain"/>
    <property type="match status" value="1"/>
</dbReference>
<gene>
    <name evidence="11" type="primary">LOC107420677</name>
</gene>
<keyword evidence="5" id="KW-0804">Transcription</keyword>
<evidence type="ECO:0000313" key="11">
    <source>
        <dbReference type="RefSeq" id="XP_024930268.1"/>
    </source>
</evidence>
<dbReference type="GO" id="GO:0005634">
    <property type="term" value="C:nucleus"/>
    <property type="evidence" value="ECO:0007669"/>
    <property type="project" value="UniProtKB-SubCell"/>
</dbReference>
<dbReference type="Proteomes" id="UP001652623">
    <property type="component" value="Chromosome 5"/>
</dbReference>
<evidence type="ECO:0000256" key="4">
    <source>
        <dbReference type="ARBA" id="ARBA00023159"/>
    </source>
</evidence>
<dbReference type="CDD" id="cd00018">
    <property type="entry name" value="AP2"/>
    <property type="match status" value="1"/>
</dbReference>
<dbReference type="SMART" id="SM00380">
    <property type="entry name" value="AP2"/>
    <property type="match status" value="1"/>
</dbReference>
<comment type="subcellular location">
    <subcellularLocation>
        <location evidence="1">Nucleus</location>
    </subcellularLocation>
</comment>
<feature type="compositionally biased region" description="Low complexity" evidence="8">
    <location>
        <begin position="1"/>
        <end position="38"/>
    </location>
</feature>
<evidence type="ECO:0000256" key="3">
    <source>
        <dbReference type="ARBA" id="ARBA00023125"/>
    </source>
</evidence>
<dbReference type="AlphaFoldDB" id="A0A6P4AAL3"/>
<dbReference type="GeneID" id="107420677"/>
<dbReference type="RefSeq" id="XP_024930268.1">
    <property type="nucleotide sequence ID" value="XM_025074500.3"/>
</dbReference>
<dbReference type="FunFam" id="3.30.730.10:FF:000001">
    <property type="entry name" value="Ethylene-responsive transcription factor 2"/>
    <property type="match status" value="1"/>
</dbReference>
<keyword evidence="6" id="KW-0539">Nucleus</keyword>
<evidence type="ECO:0000256" key="8">
    <source>
        <dbReference type="SAM" id="MobiDB-lite"/>
    </source>
</evidence>
<name>A0A6P4AAL3_ZIZJJ</name>
<keyword evidence="3" id="KW-0238">DNA-binding</keyword>
<protein>
    <submittedName>
        <fullName evidence="11">Dehydration-responsive element-binding protein 3</fullName>
    </submittedName>
</protein>
<dbReference type="PRINTS" id="PR00367">
    <property type="entry name" value="ETHRSPELEMNT"/>
</dbReference>
<dbReference type="InterPro" id="IPR016177">
    <property type="entry name" value="DNA-bd_dom_sf"/>
</dbReference>
<feature type="region of interest" description="Disordered" evidence="8">
    <location>
        <begin position="1"/>
        <end position="65"/>
    </location>
</feature>
<dbReference type="SUPFAM" id="SSF54171">
    <property type="entry name" value="DNA-binding domain"/>
    <property type="match status" value="1"/>
</dbReference>
<feature type="domain" description="AP2/ERF" evidence="9">
    <location>
        <begin position="66"/>
        <end position="123"/>
    </location>
</feature>